<dbReference type="InParanoid" id="T0QU19"/>
<name>T0QU19_SAPDV</name>
<reference evidence="1 2" key="1">
    <citation type="submission" date="2012-04" db="EMBL/GenBank/DDBJ databases">
        <title>The Genome Sequence of Saprolegnia declina VS20.</title>
        <authorList>
            <consortium name="The Broad Institute Genome Sequencing Platform"/>
            <person name="Russ C."/>
            <person name="Nusbaum C."/>
            <person name="Tyler B."/>
            <person name="van West P."/>
            <person name="Dieguez-Uribeondo J."/>
            <person name="de Bruijn I."/>
            <person name="Tripathy S."/>
            <person name="Jiang R."/>
            <person name="Young S.K."/>
            <person name="Zeng Q."/>
            <person name="Gargeya S."/>
            <person name="Fitzgerald M."/>
            <person name="Haas B."/>
            <person name="Abouelleil A."/>
            <person name="Alvarado L."/>
            <person name="Arachchi H.M."/>
            <person name="Berlin A."/>
            <person name="Chapman S.B."/>
            <person name="Goldberg J."/>
            <person name="Griggs A."/>
            <person name="Gujja S."/>
            <person name="Hansen M."/>
            <person name="Howarth C."/>
            <person name="Imamovic A."/>
            <person name="Larimer J."/>
            <person name="McCowen C."/>
            <person name="Montmayeur A."/>
            <person name="Murphy C."/>
            <person name="Neiman D."/>
            <person name="Pearson M."/>
            <person name="Priest M."/>
            <person name="Roberts A."/>
            <person name="Saif S."/>
            <person name="Shea T."/>
            <person name="Sisk P."/>
            <person name="Sykes S."/>
            <person name="Wortman J."/>
            <person name="Nusbaum C."/>
            <person name="Birren B."/>
        </authorList>
    </citation>
    <scope>NUCLEOTIDE SEQUENCE [LARGE SCALE GENOMIC DNA]</scope>
    <source>
        <strain evidence="1 2">VS20</strain>
    </source>
</reference>
<dbReference type="AlphaFoldDB" id="T0QU19"/>
<dbReference type="VEuPathDB" id="FungiDB:SDRG_05078"/>
<dbReference type="EMBL" id="JH767144">
    <property type="protein sequence ID" value="EQC37475.1"/>
    <property type="molecule type" value="Genomic_DNA"/>
</dbReference>
<evidence type="ECO:0000313" key="2">
    <source>
        <dbReference type="Proteomes" id="UP000030762"/>
    </source>
</evidence>
<sequence>MDAMESGDATRLARKRIRDRRAKQAARQRFLDEYHALQSSIASLSASLAAREAARPSSAYLLSWREVASSLAKAKDKSVATQHDLRYRVTQLSRLSQSLQTWLTSLAVVPKPPTSPAFAWKDVHLSSDAALRSVALDWIAKQMLHATPHQVPDALFPSDVEDAVHGVWSPDGGTVYVQLVVEATLLEAATAGWAFSQALPTIMHESRGGISTLHHAATSHGRLSYNREEFPSRVSNGLYTCFLEPDRAVTHYRTIRYDDASPITASAAMLEDVQEWNVIRRVSMTKCLIRSAHVYQPYNHHASMVSYAHEITPGLVETLAPKEGTELEDAIANRFVADTCAMLEGMGGMFRKLLRHVQANPDAYPRPY</sequence>
<organism evidence="1 2">
    <name type="scientific">Saprolegnia diclina (strain VS20)</name>
    <dbReference type="NCBI Taxonomy" id="1156394"/>
    <lineage>
        <taxon>Eukaryota</taxon>
        <taxon>Sar</taxon>
        <taxon>Stramenopiles</taxon>
        <taxon>Oomycota</taxon>
        <taxon>Saprolegniomycetes</taxon>
        <taxon>Saprolegniales</taxon>
        <taxon>Saprolegniaceae</taxon>
        <taxon>Saprolegnia</taxon>
    </lineage>
</organism>
<dbReference type="GeneID" id="19945805"/>
<gene>
    <name evidence="1" type="ORF">SDRG_05078</name>
</gene>
<dbReference type="RefSeq" id="XP_008608995.1">
    <property type="nucleotide sequence ID" value="XM_008610773.1"/>
</dbReference>
<protein>
    <submittedName>
        <fullName evidence="1">Uncharacterized protein</fullName>
    </submittedName>
</protein>
<dbReference type="Proteomes" id="UP000030762">
    <property type="component" value="Unassembled WGS sequence"/>
</dbReference>
<dbReference type="OMA" id="WNVIRRV"/>
<proteinExistence type="predicted"/>
<evidence type="ECO:0000313" key="1">
    <source>
        <dbReference type="EMBL" id="EQC37475.1"/>
    </source>
</evidence>
<dbReference type="OrthoDB" id="74871at2759"/>
<keyword evidence="2" id="KW-1185">Reference proteome</keyword>
<accession>T0QU19</accession>